<feature type="transmembrane region" description="Helical" evidence="2">
    <location>
        <begin position="373"/>
        <end position="400"/>
    </location>
</feature>
<accession>A0ABQ4DH36</accession>
<feature type="transmembrane region" description="Helical" evidence="2">
    <location>
        <begin position="333"/>
        <end position="361"/>
    </location>
</feature>
<evidence type="ECO:0008006" key="5">
    <source>
        <dbReference type="Google" id="ProtNLM"/>
    </source>
</evidence>
<name>A0ABQ4DH36_9CELL</name>
<dbReference type="RefSeq" id="WP_203670724.1">
    <property type="nucleotide sequence ID" value="NZ_BONP01000002.1"/>
</dbReference>
<dbReference type="EMBL" id="BONP01000002">
    <property type="protein sequence ID" value="GIG38655.1"/>
    <property type="molecule type" value="Genomic_DNA"/>
</dbReference>
<evidence type="ECO:0000313" key="3">
    <source>
        <dbReference type="EMBL" id="GIG38655.1"/>
    </source>
</evidence>
<evidence type="ECO:0000256" key="2">
    <source>
        <dbReference type="SAM" id="Phobius"/>
    </source>
</evidence>
<keyword evidence="2" id="KW-0472">Membrane</keyword>
<feature type="transmembrane region" description="Helical" evidence="2">
    <location>
        <begin position="108"/>
        <end position="130"/>
    </location>
</feature>
<feature type="transmembrane region" description="Helical" evidence="2">
    <location>
        <begin position="51"/>
        <end position="71"/>
    </location>
</feature>
<feature type="region of interest" description="Disordered" evidence="1">
    <location>
        <begin position="409"/>
        <end position="437"/>
    </location>
</feature>
<organism evidence="3 4">
    <name type="scientific">Cellulomonas phragmiteti</name>
    <dbReference type="NCBI Taxonomy" id="478780"/>
    <lineage>
        <taxon>Bacteria</taxon>
        <taxon>Bacillati</taxon>
        <taxon>Actinomycetota</taxon>
        <taxon>Actinomycetes</taxon>
        <taxon>Micrococcales</taxon>
        <taxon>Cellulomonadaceae</taxon>
        <taxon>Cellulomonas</taxon>
    </lineage>
</organism>
<gene>
    <name evidence="3" type="ORF">Cph01nite_04170</name>
</gene>
<feature type="transmembrane region" description="Helical" evidence="2">
    <location>
        <begin position="25"/>
        <end position="44"/>
    </location>
</feature>
<evidence type="ECO:0000313" key="4">
    <source>
        <dbReference type="Proteomes" id="UP000614741"/>
    </source>
</evidence>
<keyword evidence="2" id="KW-0812">Transmembrane</keyword>
<feature type="compositionally biased region" description="Basic and acidic residues" evidence="1">
    <location>
        <begin position="420"/>
        <end position="437"/>
    </location>
</feature>
<feature type="transmembrane region" description="Helical" evidence="2">
    <location>
        <begin position="187"/>
        <end position="208"/>
    </location>
</feature>
<feature type="transmembrane region" description="Helical" evidence="2">
    <location>
        <begin position="142"/>
        <end position="166"/>
    </location>
</feature>
<protein>
    <recommendedName>
        <fullName evidence="5">O-antigen polymerase</fullName>
    </recommendedName>
</protein>
<reference evidence="3 4" key="1">
    <citation type="submission" date="2021-01" db="EMBL/GenBank/DDBJ databases">
        <title>Whole genome shotgun sequence of Cellulomonas phragmiteti NBRC 110785.</title>
        <authorList>
            <person name="Komaki H."/>
            <person name="Tamura T."/>
        </authorList>
    </citation>
    <scope>NUCLEOTIDE SEQUENCE [LARGE SCALE GENOMIC DNA]</scope>
    <source>
        <strain evidence="3 4">NBRC 110785</strain>
    </source>
</reference>
<evidence type="ECO:0000256" key="1">
    <source>
        <dbReference type="SAM" id="MobiDB-lite"/>
    </source>
</evidence>
<proteinExistence type="predicted"/>
<keyword evidence="2" id="KW-1133">Transmembrane helix</keyword>
<sequence length="437" mass="45899">MALLGAWLLACTAFAWLTRRRPLEATLTALVVWVAVPAAAGALVTGHSTGLLGVHPASWLVLAVVAVRLLHAPRDLVRVVARRVHLVIALGLVVAVAGFTTQQHGTGGLALLVDMVVVPALVFVLLLAATDDDPRAVARVRTVVLGLAAVSAAFALVQWAAGRTLLYEAQYATRYWFREDFDRWMGTLDHPLTLSMLLCVAMPLLVGLRRASVQFALVALFCAGAVVTQSRTGVVVVALLAVWVVLRSQAPAHVRLLSLCALGGGAAALLGSGIVAGVAARFADDQGSAGARTDAFRFVAETWHEYAVLGHGLTASYEFASLGGLRTSLENSFLMYAVDIGAVFALVYFGAQAALVAEAWVRRAALPGARVSALVAFLLPMTFNALAARSAAAVLLWTALALGVARYAPPPPDDGPDDVASARRDPVDRAEALQRVG</sequence>
<feature type="transmembrane region" description="Helical" evidence="2">
    <location>
        <begin position="214"/>
        <end position="244"/>
    </location>
</feature>
<keyword evidence="4" id="KW-1185">Reference proteome</keyword>
<dbReference type="Proteomes" id="UP000614741">
    <property type="component" value="Unassembled WGS sequence"/>
</dbReference>
<comment type="caution">
    <text evidence="3">The sequence shown here is derived from an EMBL/GenBank/DDBJ whole genome shotgun (WGS) entry which is preliminary data.</text>
</comment>
<feature type="transmembrane region" description="Helical" evidence="2">
    <location>
        <begin position="256"/>
        <end position="280"/>
    </location>
</feature>
<feature type="transmembrane region" description="Helical" evidence="2">
    <location>
        <begin position="83"/>
        <end position="101"/>
    </location>
</feature>